<dbReference type="Proteomes" id="UP000095591">
    <property type="component" value="Unassembled WGS sequence"/>
</dbReference>
<sequence length="848" mass="95494">MEQQDISLSYGIHRSPSIGNEGELSECVNLIPKNGELVNIQPPKELGITLPEGSILMYVHRTKDFLHYIFFQTNVLRYADTDGTTHLIGANQYDKIPKAITSIGNTLIVISEDPIRYLLWDGEFYKELGDKPPFPILSFGLVGSLDKTEQLSVSVDPPYDGAFTEDQLSTISNSVMGYVSKFIRERSVDRGMFIYPFFIRYAYRLYDGTSYMQSAPILMIPSSGVTPHVPFTIDVDTEDFDAKIIVNFIISSVVCSINYKVSGMGNQREWWKDIVKSLDIFITPPIYTFDYYGEINGAQKISDDNGFGVYSIGGGYYNRHTFEGALSIALPGSGYTDQLVLPGKAMDNKVPDNSLFYKVASIAYEDLCGYNGGERRSLTLEDNVLESLQNREQLVDADGYQNLDWLIPDYSYTYNQRLNIANIKRILFDGYPPESMVTYNDGSSTLSIKVFIREGEKDIVVQTSSSYNLGINLHYLYYPNANAYKMVITRNSDGYQAIVTLSPHNTLNGAYYFDSYAPIIFKPGSDSTPISTDKSVNMPNKIYTSEVNNPFYFPLAGINTVGTGEIVGIRSTTKALSQGQFGQFPLYAFSSDGIWALQLSDAGLYSSIQPISRDVCNNPDSITQLDSSIVFSTERGLKLLQGSDISLLSSSLEGVNIDETFFNVNPDFSDLFIPDTETFVETLRACKIAYDYTNSLLHIYPKGTRKHYVYSLDTGEFSTFVGEEVKAMAQDYPSSVVQIGNVLYSLEKYISEDTRKGIAITRALTLGDPFSLKVLVDLRTLGLRKDESSKIKIAVFVSADRKNWSRLKSLRQRAFKYYRLVYFSNLYDLDTLSGTRVRFETRRDWRMR</sequence>
<evidence type="ECO:0000313" key="1">
    <source>
        <dbReference type="EMBL" id="CUN25994.1"/>
    </source>
</evidence>
<dbReference type="AlphaFoldDB" id="A0A173VG04"/>
<reference evidence="1 2" key="1">
    <citation type="submission" date="2015-09" db="EMBL/GenBank/DDBJ databases">
        <authorList>
            <consortium name="Pathogen Informatics"/>
        </authorList>
    </citation>
    <scope>NUCLEOTIDE SEQUENCE [LARGE SCALE GENOMIC DNA]</scope>
    <source>
        <strain evidence="1 2">2789STDY5608872</strain>
    </source>
</reference>
<evidence type="ECO:0000313" key="2">
    <source>
        <dbReference type="Proteomes" id="UP000095591"/>
    </source>
</evidence>
<accession>A0A173VG04</accession>
<name>A0A173VG04_PARDI</name>
<dbReference type="RefSeq" id="WP_057319724.1">
    <property type="nucleotide sequence ID" value="NZ_CYXP01000007.1"/>
</dbReference>
<gene>
    <name evidence="1" type="ORF">ERS852429_02996</name>
</gene>
<protein>
    <submittedName>
        <fullName evidence="1">Uncharacterized protein</fullName>
    </submittedName>
</protein>
<proteinExistence type="predicted"/>
<organism evidence="1 2">
    <name type="scientific">Parabacteroides distasonis</name>
    <dbReference type="NCBI Taxonomy" id="823"/>
    <lineage>
        <taxon>Bacteria</taxon>
        <taxon>Pseudomonadati</taxon>
        <taxon>Bacteroidota</taxon>
        <taxon>Bacteroidia</taxon>
        <taxon>Bacteroidales</taxon>
        <taxon>Tannerellaceae</taxon>
        <taxon>Parabacteroides</taxon>
    </lineage>
</organism>
<dbReference type="EMBL" id="CYXP01000007">
    <property type="protein sequence ID" value="CUN25994.1"/>
    <property type="molecule type" value="Genomic_DNA"/>
</dbReference>